<evidence type="ECO:0000313" key="3">
    <source>
        <dbReference type="Proteomes" id="UP001285354"/>
    </source>
</evidence>
<evidence type="ECO:0008006" key="4">
    <source>
        <dbReference type="Google" id="ProtNLM"/>
    </source>
</evidence>
<dbReference type="Gene3D" id="3.40.50.720">
    <property type="entry name" value="NAD(P)-binding Rossmann-like Domain"/>
    <property type="match status" value="1"/>
</dbReference>
<sequence>MVALGFVSASNARLRELGPGLVALFVGGTSGIGEFTLKAFVQHTISPRIYLVGRSETAADRIINDCQGLNKNSKVEFIMADVSEIAEVDRVCKEIQAREKNINLIFQTQGNMNIRGRDESPEGLDRKQTLNFWGRMRFISNLLPQLKTASMTSPHFARSVSLLGAGNAFGTLDTKDIELKNSYSGSRNAAHTIIMNDDMAEQFAAREPAITFIHTEPGVVLTGAARELPIWARALLKLITPLISVFAVGSHETGERQLFHATSGMFAPARPAYNMPFASGVPLATGQAVAVGSNGQIGSGGYLVNWKGDRAQKAKLTELEESEVSKIVWEKTAEVFERVENINQGKAVEAEGT</sequence>
<dbReference type="PANTHER" id="PTHR47534:SF3">
    <property type="entry name" value="ALCOHOL DEHYDROGENASE-LIKE C-TERMINAL DOMAIN-CONTAINING PROTEIN"/>
    <property type="match status" value="1"/>
</dbReference>
<evidence type="ECO:0000256" key="1">
    <source>
        <dbReference type="ARBA" id="ARBA00023002"/>
    </source>
</evidence>
<comment type="caution">
    <text evidence="2">The sequence shown here is derived from an EMBL/GenBank/DDBJ whole genome shotgun (WGS) entry which is preliminary data.</text>
</comment>
<dbReference type="Proteomes" id="UP001285354">
    <property type="component" value="Unassembled WGS sequence"/>
</dbReference>
<dbReference type="AlphaFoldDB" id="A0AAD9T825"/>
<dbReference type="SUPFAM" id="SSF51735">
    <property type="entry name" value="NAD(P)-binding Rossmann-fold domains"/>
    <property type="match status" value="1"/>
</dbReference>
<name>A0AAD9T825_9HELO</name>
<proteinExistence type="predicted"/>
<protein>
    <recommendedName>
        <fullName evidence="4">NAD(P)-binding protein</fullName>
    </recommendedName>
</protein>
<accession>A0AAD9T825</accession>
<keyword evidence="3" id="KW-1185">Reference proteome</keyword>
<gene>
    <name evidence="2" type="ORF">QTJ16_001309</name>
</gene>
<organism evidence="2 3">
    <name type="scientific">Diplocarpon rosae</name>
    <dbReference type="NCBI Taxonomy" id="946125"/>
    <lineage>
        <taxon>Eukaryota</taxon>
        <taxon>Fungi</taxon>
        <taxon>Dikarya</taxon>
        <taxon>Ascomycota</taxon>
        <taxon>Pezizomycotina</taxon>
        <taxon>Leotiomycetes</taxon>
        <taxon>Helotiales</taxon>
        <taxon>Drepanopezizaceae</taxon>
        <taxon>Diplocarpon</taxon>
    </lineage>
</organism>
<dbReference type="Pfam" id="PF00106">
    <property type="entry name" value="adh_short"/>
    <property type="match status" value="1"/>
</dbReference>
<keyword evidence="1" id="KW-0560">Oxidoreductase</keyword>
<reference evidence="2" key="1">
    <citation type="submission" date="2023-06" db="EMBL/GenBank/DDBJ databases">
        <title>Draft genome of Marssonina rosae.</title>
        <authorList>
            <person name="Cheng Q."/>
        </authorList>
    </citation>
    <scope>NUCLEOTIDE SEQUENCE</scope>
    <source>
        <strain evidence="2">R4</strain>
    </source>
</reference>
<dbReference type="PANTHER" id="PTHR47534">
    <property type="entry name" value="YALI0E05731P"/>
    <property type="match status" value="1"/>
</dbReference>
<dbReference type="GO" id="GO:0016491">
    <property type="term" value="F:oxidoreductase activity"/>
    <property type="evidence" value="ECO:0007669"/>
    <property type="project" value="UniProtKB-KW"/>
</dbReference>
<dbReference type="InterPro" id="IPR002347">
    <property type="entry name" value="SDR_fam"/>
</dbReference>
<dbReference type="EMBL" id="JAUBYV010000001">
    <property type="protein sequence ID" value="KAK2630489.1"/>
    <property type="molecule type" value="Genomic_DNA"/>
</dbReference>
<evidence type="ECO:0000313" key="2">
    <source>
        <dbReference type="EMBL" id="KAK2630489.1"/>
    </source>
</evidence>
<dbReference type="InterPro" id="IPR036291">
    <property type="entry name" value="NAD(P)-bd_dom_sf"/>
</dbReference>
<dbReference type="InterPro" id="IPR052228">
    <property type="entry name" value="Sec_Metab_Biosynth_Oxidored"/>
</dbReference>